<dbReference type="EMBL" id="VSRR010019500">
    <property type="protein sequence ID" value="MPC62291.1"/>
    <property type="molecule type" value="Genomic_DNA"/>
</dbReference>
<keyword evidence="3" id="KW-1185">Reference proteome</keyword>
<evidence type="ECO:0000313" key="2">
    <source>
        <dbReference type="EMBL" id="MPC62291.1"/>
    </source>
</evidence>
<reference evidence="2 3" key="1">
    <citation type="submission" date="2019-05" db="EMBL/GenBank/DDBJ databases">
        <title>Another draft genome of Portunus trituberculatus and its Hox gene families provides insights of decapod evolution.</title>
        <authorList>
            <person name="Jeong J.-H."/>
            <person name="Song I."/>
            <person name="Kim S."/>
            <person name="Choi T."/>
            <person name="Kim D."/>
            <person name="Ryu S."/>
            <person name="Kim W."/>
        </authorList>
    </citation>
    <scope>NUCLEOTIDE SEQUENCE [LARGE SCALE GENOMIC DNA]</scope>
    <source>
        <tissue evidence="2">Muscle</tissue>
    </source>
</reference>
<dbReference type="AlphaFoldDB" id="A0A5B7GQ63"/>
<gene>
    <name evidence="2" type="ORF">E2C01_056374</name>
</gene>
<proteinExistence type="predicted"/>
<sequence>MNDDLLSSPCPTDFPHAPPPPHPILSCRVLLTTADRGGDLSFSFSSSSSSSSSSFSLRS</sequence>
<protein>
    <submittedName>
        <fullName evidence="2">Uncharacterized protein</fullName>
    </submittedName>
</protein>
<name>A0A5B7GQ63_PORTR</name>
<organism evidence="2 3">
    <name type="scientific">Portunus trituberculatus</name>
    <name type="common">Swimming crab</name>
    <name type="synonym">Neptunus trituberculatus</name>
    <dbReference type="NCBI Taxonomy" id="210409"/>
    <lineage>
        <taxon>Eukaryota</taxon>
        <taxon>Metazoa</taxon>
        <taxon>Ecdysozoa</taxon>
        <taxon>Arthropoda</taxon>
        <taxon>Crustacea</taxon>
        <taxon>Multicrustacea</taxon>
        <taxon>Malacostraca</taxon>
        <taxon>Eumalacostraca</taxon>
        <taxon>Eucarida</taxon>
        <taxon>Decapoda</taxon>
        <taxon>Pleocyemata</taxon>
        <taxon>Brachyura</taxon>
        <taxon>Eubrachyura</taxon>
        <taxon>Portunoidea</taxon>
        <taxon>Portunidae</taxon>
        <taxon>Portuninae</taxon>
        <taxon>Portunus</taxon>
    </lineage>
</organism>
<feature type="region of interest" description="Disordered" evidence="1">
    <location>
        <begin position="1"/>
        <end position="21"/>
    </location>
</feature>
<dbReference type="Proteomes" id="UP000324222">
    <property type="component" value="Unassembled WGS sequence"/>
</dbReference>
<evidence type="ECO:0000313" key="3">
    <source>
        <dbReference type="Proteomes" id="UP000324222"/>
    </source>
</evidence>
<accession>A0A5B7GQ63</accession>
<comment type="caution">
    <text evidence="2">The sequence shown here is derived from an EMBL/GenBank/DDBJ whole genome shotgun (WGS) entry which is preliminary data.</text>
</comment>
<evidence type="ECO:0000256" key="1">
    <source>
        <dbReference type="SAM" id="MobiDB-lite"/>
    </source>
</evidence>